<dbReference type="InterPro" id="IPR051701">
    <property type="entry name" value="Mito_OM_Translocase_MSP1"/>
</dbReference>
<feature type="compositionally biased region" description="Basic and acidic residues" evidence="6">
    <location>
        <begin position="98"/>
        <end position="107"/>
    </location>
</feature>
<evidence type="ECO:0000256" key="1">
    <source>
        <dbReference type="ARBA" id="ARBA00004572"/>
    </source>
</evidence>
<dbReference type="Gene3D" id="1.10.8.60">
    <property type="match status" value="1"/>
</dbReference>
<reference evidence="9" key="1">
    <citation type="journal article" date="2016" name="Nature">
        <title>The genome of the seagrass Zostera marina reveals angiosperm adaptation to the sea.</title>
        <authorList>
            <person name="Olsen J.L."/>
            <person name="Rouze P."/>
            <person name="Verhelst B."/>
            <person name="Lin Y.-C."/>
            <person name="Bayer T."/>
            <person name="Collen J."/>
            <person name="Dattolo E."/>
            <person name="De Paoli E."/>
            <person name="Dittami S."/>
            <person name="Maumus F."/>
            <person name="Michel G."/>
            <person name="Kersting A."/>
            <person name="Lauritano C."/>
            <person name="Lohaus R."/>
            <person name="Toepel M."/>
            <person name="Tonon T."/>
            <person name="Vanneste K."/>
            <person name="Amirebrahimi M."/>
            <person name="Brakel J."/>
            <person name="Bostroem C."/>
            <person name="Chovatia M."/>
            <person name="Grimwood J."/>
            <person name="Jenkins J.W."/>
            <person name="Jueterbock A."/>
            <person name="Mraz A."/>
            <person name="Stam W.T."/>
            <person name="Tice H."/>
            <person name="Bornberg-Bauer E."/>
            <person name="Green P.J."/>
            <person name="Pearson G.A."/>
            <person name="Procaccini G."/>
            <person name="Duarte C.M."/>
            <person name="Schmutz J."/>
            <person name="Reusch T.B.H."/>
            <person name="Van de Peer Y."/>
        </authorList>
    </citation>
    <scope>NUCLEOTIDE SEQUENCE [LARGE SCALE GENOMIC DNA]</scope>
    <source>
        <strain evidence="9">cv. Finnish</strain>
    </source>
</reference>
<evidence type="ECO:0000256" key="4">
    <source>
        <dbReference type="ARBA" id="ARBA00022840"/>
    </source>
</evidence>
<keyword evidence="9" id="KW-1185">Reference proteome</keyword>
<dbReference type="GO" id="GO:0005524">
    <property type="term" value="F:ATP binding"/>
    <property type="evidence" value="ECO:0007669"/>
    <property type="project" value="UniProtKB-KW"/>
</dbReference>
<sequence length="1267" mass="138498">MVETRRSSSSSSKRRVPTPPSTSTSSHAAKRSKVGPESQDTPAPVEPIEQVTPVPVNDASHKEGLDSEMVPAEAEIKPSDESPEESTSPSLLLQEKCLQAEDEHVSKTSEPPVSKKKTSKSLQRAPWGKLLSQCTQNPHKFLQGAVFTAGHNPRCNLYLSDLSGVGNANLCKLRLTEDGGLPASLLETLGSKGVVQVNGKNIEKNSHCILKSGDEVIFSSSGKHAYIFQLLTNENACSALSETQNALAKEAHIETRSGDPSAVAGASILASLSNLGQDLTTLPVSAPTPENENVNNGQDRPALPQCIVSDSCMVDSEANHDGVGNSSMQKGCSGVSCKDKAVNPSFDGADVGLGTHLDAGNRHLLGSSYDHLRPLLGMLAGSSKEDLEISERVLKIIEDKKELFKDLEYIAVPPSNKCQSFKDDLKKRILRPSDIDITFEKFPYFLSENTKNILLSAAYIHLECKEFSKYTSEIASASQRILLCGQTGSEIYQEILAKALAKHFNASLLITESLFLPGVANSESKNHYKSTILSQLKSKLGSLWKTASIFKDSDSSKEGSRADRSGVYIKRSTLMGASHHKRLPSSTEVDVIGTSVLNSQTLPKQESSTATSKNYTFKEGDRIKYVGLSPSSGSTMQGGPNYGSRGKVLLTFKGNEHSKIGVRFDKQILDGNDLGGLCEGDHGFFCLAKYLLLDPSGCETTERLAINELLEVIIDESKKGPLIVFIKEIEKSLSGGDSYSTLKGKLELMPQGVLVIGSHTQIDNRKEKAHPGGLLFTKFGSNQTALLDFALPDNFGRLHERSKEIPKTAKQLSRLFPNKVTIHPPQDEIELSGWKNQLDLDIETLKTKSNIINIRSFLTRVGLECNDLENICIKDQALSNESVDKIVGFSLSHHLKNMIEPSLSTSGKLIVSSESIRHGYNILQSLQVDIKSSKKTLKDVVTENEFEKRLLADVIPPDDIGVTFDDIGALENVKDTLKELVMLPLQRPELFCKGQLTKPCKGILLFGPPGTGKTMLAKAVATEAGANFINISMSSITSKWFGEGEKYVKAVFSLASKIAPSVVFVDEVDSMLGRRENPGEHEAMRKMKNEFMVNWDGLRTKDKERVLVLAATNRPFDLDEAVIRRLPRRLMVNLPDAANRAKILRVILSKEDLSPNLDLEAVASMTDGYSGSDLKNLCVTAAHCPIRDVLEKEKKENKLALAEGREAPALYSGEDVRSLNMEDLRYAHDQVCASVSSESTNMSELLQWNDLYGEGGSRKKKSLSYFM</sequence>
<evidence type="ECO:0000313" key="8">
    <source>
        <dbReference type="EMBL" id="KMZ67336.1"/>
    </source>
</evidence>
<dbReference type="SUPFAM" id="SSF49879">
    <property type="entry name" value="SMAD/FHA domain"/>
    <property type="match status" value="1"/>
</dbReference>
<accession>A0A0K9PEE7</accession>
<keyword evidence="3" id="KW-0472">Membrane</keyword>
<keyword evidence="2" id="KW-0547">Nucleotide-binding</keyword>
<evidence type="ECO:0000259" key="7">
    <source>
        <dbReference type="SMART" id="SM00382"/>
    </source>
</evidence>
<dbReference type="InterPro" id="IPR008984">
    <property type="entry name" value="SMAD_FHA_dom_sf"/>
</dbReference>
<dbReference type="Proteomes" id="UP000036987">
    <property type="component" value="Unassembled WGS sequence"/>
</dbReference>
<evidence type="ECO:0000256" key="3">
    <source>
        <dbReference type="ARBA" id="ARBA00022787"/>
    </source>
</evidence>
<dbReference type="PROSITE" id="PS00674">
    <property type="entry name" value="AAA"/>
    <property type="match status" value="1"/>
</dbReference>
<keyword evidence="3" id="KW-1000">Mitochondrion outer membrane</keyword>
<dbReference type="AlphaFoldDB" id="A0A0K9PEE7"/>
<dbReference type="InterPro" id="IPR003593">
    <property type="entry name" value="AAA+_ATPase"/>
</dbReference>
<feature type="region of interest" description="Disordered" evidence="6">
    <location>
        <begin position="1"/>
        <end position="124"/>
    </location>
</feature>
<dbReference type="OrthoDB" id="10254455at2759"/>
<organism evidence="8 9">
    <name type="scientific">Zostera marina</name>
    <name type="common">Eelgrass</name>
    <dbReference type="NCBI Taxonomy" id="29655"/>
    <lineage>
        <taxon>Eukaryota</taxon>
        <taxon>Viridiplantae</taxon>
        <taxon>Streptophyta</taxon>
        <taxon>Embryophyta</taxon>
        <taxon>Tracheophyta</taxon>
        <taxon>Spermatophyta</taxon>
        <taxon>Magnoliopsida</taxon>
        <taxon>Liliopsida</taxon>
        <taxon>Zosteraceae</taxon>
        <taxon>Zostera</taxon>
    </lineage>
</organism>
<dbReference type="Pfam" id="PF24933">
    <property type="entry name" value="DUF7751"/>
    <property type="match status" value="1"/>
</dbReference>
<dbReference type="GO" id="GO:0005741">
    <property type="term" value="C:mitochondrial outer membrane"/>
    <property type="evidence" value="ECO:0000318"/>
    <property type="project" value="GO_Central"/>
</dbReference>
<proteinExistence type="predicted"/>
<dbReference type="InterPro" id="IPR027417">
    <property type="entry name" value="P-loop_NTPase"/>
</dbReference>
<evidence type="ECO:0000256" key="5">
    <source>
        <dbReference type="ARBA" id="ARBA00023128"/>
    </source>
</evidence>
<dbReference type="InterPro" id="IPR003959">
    <property type="entry name" value="ATPase_AAA_core"/>
</dbReference>
<dbReference type="FunFam" id="3.40.50.300:FF:000416">
    <property type="entry name" value="p-loop nucleoside triphosphate hydrolase superfamily protein"/>
    <property type="match status" value="1"/>
</dbReference>
<dbReference type="OMA" id="HMEVGSK"/>
<dbReference type="InterPro" id="IPR056653">
    <property type="entry name" value="DUF7751"/>
</dbReference>
<evidence type="ECO:0000313" key="9">
    <source>
        <dbReference type="Proteomes" id="UP000036987"/>
    </source>
</evidence>
<dbReference type="SMART" id="SM00382">
    <property type="entry name" value="AAA"/>
    <property type="match status" value="1"/>
</dbReference>
<dbReference type="EMBL" id="LFYR01000915">
    <property type="protein sequence ID" value="KMZ67336.1"/>
    <property type="molecule type" value="Genomic_DNA"/>
</dbReference>
<feature type="domain" description="AAA+ ATPase" evidence="7">
    <location>
        <begin position="999"/>
        <end position="1136"/>
    </location>
</feature>
<feature type="compositionally biased region" description="Polar residues" evidence="6">
    <location>
        <begin position="280"/>
        <end position="298"/>
    </location>
</feature>
<keyword evidence="5" id="KW-0496">Mitochondrion</keyword>
<dbReference type="Gene3D" id="2.60.200.20">
    <property type="match status" value="1"/>
</dbReference>
<keyword evidence="4" id="KW-0067">ATP-binding</keyword>
<dbReference type="SUPFAM" id="SSF52540">
    <property type="entry name" value="P-loop containing nucleoside triphosphate hydrolases"/>
    <property type="match status" value="1"/>
</dbReference>
<dbReference type="CDD" id="cd19520">
    <property type="entry name" value="RecA-like_ATAD1"/>
    <property type="match status" value="1"/>
</dbReference>
<dbReference type="PANTHER" id="PTHR45644:SF73">
    <property type="entry name" value="AAA-TYPE ATPASE FAMILY PROTEIN"/>
    <property type="match status" value="1"/>
</dbReference>
<comment type="subcellular location">
    <subcellularLocation>
        <location evidence="1">Mitochondrion outer membrane</location>
        <topology evidence="1">Single-pass membrane protein</topology>
    </subcellularLocation>
</comment>
<dbReference type="InterPro" id="IPR041569">
    <property type="entry name" value="AAA_lid_3"/>
</dbReference>
<dbReference type="GO" id="GO:0016887">
    <property type="term" value="F:ATP hydrolysis activity"/>
    <property type="evidence" value="ECO:0007669"/>
    <property type="project" value="InterPro"/>
</dbReference>
<dbReference type="Pfam" id="PF00004">
    <property type="entry name" value="AAA"/>
    <property type="match status" value="1"/>
</dbReference>
<dbReference type="Gene3D" id="3.40.50.300">
    <property type="entry name" value="P-loop containing nucleotide triphosphate hydrolases"/>
    <property type="match status" value="1"/>
</dbReference>
<dbReference type="STRING" id="29655.A0A0K9PEE7"/>
<evidence type="ECO:0000256" key="6">
    <source>
        <dbReference type="SAM" id="MobiDB-lite"/>
    </source>
</evidence>
<comment type="caution">
    <text evidence="8">The sequence shown here is derived from an EMBL/GenBank/DDBJ whole genome shotgun (WGS) entry which is preliminary data.</text>
</comment>
<feature type="region of interest" description="Disordered" evidence="6">
    <location>
        <begin position="280"/>
        <end position="302"/>
    </location>
</feature>
<name>A0A0K9PEE7_ZOSMR</name>
<protein>
    <recommendedName>
        <fullName evidence="7">AAA+ ATPase domain-containing protein</fullName>
    </recommendedName>
</protein>
<dbReference type="PANTHER" id="PTHR45644">
    <property type="entry name" value="AAA ATPASE, PUTATIVE (AFU_ORTHOLOGUE AFUA_2G12920)-RELATED-RELATED"/>
    <property type="match status" value="1"/>
</dbReference>
<evidence type="ECO:0000256" key="2">
    <source>
        <dbReference type="ARBA" id="ARBA00022741"/>
    </source>
</evidence>
<gene>
    <name evidence="8" type="ORF">ZOSMA_26G00850</name>
</gene>
<dbReference type="Pfam" id="PF17862">
    <property type="entry name" value="AAA_lid_3"/>
    <property type="match status" value="1"/>
</dbReference>
<dbReference type="InterPro" id="IPR003960">
    <property type="entry name" value="ATPase_AAA_CS"/>
</dbReference>